<feature type="compositionally biased region" description="Basic and acidic residues" evidence="2">
    <location>
        <begin position="288"/>
        <end position="304"/>
    </location>
</feature>
<dbReference type="CDD" id="cd18042">
    <property type="entry name" value="DEXXQc_SETX"/>
    <property type="match status" value="1"/>
</dbReference>
<evidence type="ECO:0000259" key="3">
    <source>
        <dbReference type="PROSITE" id="PS50006"/>
    </source>
</evidence>
<feature type="compositionally biased region" description="Low complexity" evidence="2">
    <location>
        <begin position="260"/>
        <end position="275"/>
    </location>
</feature>
<feature type="compositionally biased region" description="Low complexity" evidence="2">
    <location>
        <begin position="234"/>
        <end position="244"/>
    </location>
</feature>
<feature type="compositionally biased region" description="Polar residues" evidence="2">
    <location>
        <begin position="334"/>
        <end position="346"/>
    </location>
</feature>
<dbReference type="InterPro" id="IPR027417">
    <property type="entry name" value="P-loop_NTPase"/>
</dbReference>
<reference evidence="4 5" key="1">
    <citation type="submission" date="2024-08" db="EMBL/GenBank/DDBJ databases">
        <authorList>
            <person name="Cucini C."/>
            <person name="Frati F."/>
        </authorList>
    </citation>
    <scope>NUCLEOTIDE SEQUENCE [LARGE SCALE GENOMIC DNA]</scope>
</reference>
<dbReference type="InterPro" id="IPR047187">
    <property type="entry name" value="SF1_C_Upf1"/>
</dbReference>
<feature type="compositionally biased region" description="Polar residues" evidence="2">
    <location>
        <begin position="362"/>
        <end position="387"/>
    </location>
</feature>
<dbReference type="InterPro" id="IPR041677">
    <property type="entry name" value="DNA2/NAM7_AAA_11"/>
</dbReference>
<dbReference type="CDD" id="cd00060">
    <property type="entry name" value="FHA"/>
    <property type="match status" value="1"/>
</dbReference>
<gene>
    <name evidence="4" type="ORF">ODALV1_LOCUS9498</name>
</gene>
<evidence type="ECO:0000313" key="5">
    <source>
        <dbReference type="Proteomes" id="UP001642540"/>
    </source>
</evidence>
<dbReference type="PANTHER" id="PTHR10887">
    <property type="entry name" value="DNA2/NAM7 HELICASE FAMILY"/>
    <property type="match status" value="1"/>
</dbReference>
<feature type="compositionally biased region" description="Basic and acidic residues" evidence="2">
    <location>
        <begin position="350"/>
        <end position="361"/>
    </location>
</feature>
<accession>A0ABP1QDC3</accession>
<dbReference type="EMBL" id="CAXLJM020000028">
    <property type="protein sequence ID" value="CAL8096945.1"/>
    <property type="molecule type" value="Genomic_DNA"/>
</dbReference>
<dbReference type="Gene3D" id="3.40.50.300">
    <property type="entry name" value="P-loop containing nucleotide triphosphate hydrolases"/>
    <property type="match status" value="2"/>
</dbReference>
<dbReference type="InterPro" id="IPR041679">
    <property type="entry name" value="DNA2/NAM7-like_C"/>
</dbReference>
<organism evidence="4 5">
    <name type="scientific">Orchesella dallaii</name>
    <dbReference type="NCBI Taxonomy" id="48710"/>
    <lineage>
        <taxon>Eukaryota</taxon>
        <taxon>Metazoa</taxon>
        <taxon>Ecdysozoa</taxon>
        <taxon>Arthropoda</taxon>
        <taxon>Hexapoda</taxon>
        <taxon>Collembola</taxon>
        <taxon>Entomobryomorpha</taxon>
        <taxon>Entomobryoidea</taxon>
        <taxon>Orchesellidae</taxon>
        <taxon>Orchesellinae</taxon>
        <taxon>Orchesella</taxon>
    </lineage>
</organism>
<feature type="region of interest" description="Disordered" evidence="2">
    <location>
        <begin position="212"/>
        <end position="244"/>
    </location>
</feature>
<evidence type="ECO:0000313" key="4">
    <source>
        <dbReference type="EMBL" id="CAL8096945.1"/>
    </source>
</evidence>
<dbReference type="Proteomes" id="UP001642540">
    <property type="component" value="Unassembled WGS sequence"/>
</dbReference>
<feature type="region of interest" description="Disordered" evidence="2">
    <location>
        <begin position="137"/>
        <end position="200"/>
    </location>
</feature>
<dbReference type="PROSITE" id="PS50006">
    <property type="entry name" value="FHA_DOMAIN"/>
    <property type="match status" value="1"/>
</dbReference>
<dbReference type="Pfam" id="PF13087">
    <property type="entry name" value="AAA_12"/>
    <property type="match status" value="1"/>
</dbReference>
<feature type="domain" description="FHA" evidence="3">
    <location>
        <begin position="29"/>
        <end position="84"/>
    </location>
</feature>
<feature type="compositionally biased region" description="Polar residues" evidence="2">
    <location>
        <begin position="701"/>
        <end position="718"/>
    </location>
</feature>
<keyword evidence="5" id="KW-1185">Reference proteome</keyword>
<dbReference type="SUPFAM" id="SSF49879">
    <property type="entry name" value="SMAD/FHA domain"/>
    <property type="match status" value="1"/>
</dbReference>
<proteinExistence type="predicted"/>
<keyword evidence="1" id="KW-0175">Coiled coil</keyword>
<sequence>MEATKNGVLVRLHQPMTRVIIPTRDGIRFRIQRGAQVWERDLLPIACNSQYVSKFHCEIYRKDKAYWLKDLGSTNGTFLNGVSLSKLRERELRFGDMIGLGVSHADTNNDITDSQYFIFTFKQEDVENTEVIDLEDEPSTLPVSNGITRRGKVVQGSRKNSDEEEIEIVGEFPTASTSSSSASSPRKHRPPVPPPPIFSKSLVAKTPVISDPPLETQQQKKSSPVTEEPFKSLTYTSDTDSDTGSSEIFGFVSNNKKSKSSISPIPSTSKLLPKSDSLQKVKTTNKRVMSDTELKSVKRVKTDVASKLQSSSSSDDSSDGLGDSGVSNQRHLKSVSNYEKNSTSDLKSAVTDKGEINERLSNKPTNRQLSGSGAKTGKSTENGTIASSSADVSATISIASYKEIINQDRSTNPAAFENIVLKSEARVLIPQAIIYRGGKYLMQRELVDKINRSSKDRMERQFANALKSQGFDVRTSFECSDENIENDKKNKTKRSTLQLHSPPLSDAEEDVPEIAGNTTENVEAEASNSVGLEMDELLSTSPNRVESPPTVQDLPLPEKTTPRGIMLLNDAPPPRHAVKAQARSLSFQKSPPPFVSKLKRLLPQPNAHAHNVHTKSPSTDREFRLLSKEDQKTLRNQKLKDLELKKQLEKDNITCSPEKRSQPAKIKITSRNRNQGLMESIIGSKSKDNGETCYECEPVASKSNQPSNLPTENTTVENGESRKIPVPSSNLERHTSHSVALDLKKLDTHTFKVPSTVNSGLKNCSIQQDVSQGNNQRNQVNILEGDMTDPRRRGGMINQQRSMDSHRSTNVPVPGPSTRCNGSAANEALLKPGAGVQLSPQGGIGKTIYKEKSAMSSSVTAKSRTSSEYKTYLREDDVFTRILTWKPAWLEEQKKYDKPPPVLKSSIIGDLCVSSAVVNYQSYDDYMNTYYPLLLSETWQVISSDAAGSKLKNRDFYNNQKSSTYDVKIMNIKREGFWVHAIPKNTRKKDMERDENWCSITCESWWEHAIDRSSKKDFLILTMHGVEKLEKGSKETKKQIFGIVNYNTEMLEAIGGKVNCDTRLKKQAGTCGYRFQETIQCRFSKHFTVDFNKLGQISRISCIMPKVREFGAINCLQSSPLFKNIIAPLKISDPWTPNYPPLSDHEMVSICRSLNVEQKSMIRYISNRVFSKDPELMLLHGPPGTGKTTTIVALVLQLLISYRKKYGTRKTRILVCTPSNAAIDEIMQRLVKAIKQLPVTDQKIEIIRVGDGSAKELERYTISYRSREKDEAKSNSKTLRAELESLNLEIEEKRSTLETKKKAPDYSAIQGHALLTELKDLEGKKESVIQDLTLTKKKGKIAPGQGSRHDVVRDADIICSTLSASSNSLMKNTFGKLQAKEETPILCCIVDEATQTTEPETLLPVVLKLDKLILVGDPKQLGATVLSSEAEKKNYGQSLFTRLFQHYSRKDYGLTSPVMMLKRQYRMEAEIVRFPNVFSYEGKLESHYKRPAGYPLRSYYFLNLSSGRECSSTEGQIENVDEVELVKVVLDAVHQLLANLKTQWTVGVITPYSAQRHSIRSALQSKTFPMFKNIQVDTVDAFQGQERDIVILSCVRTDGTGFLKSANRLNVALTRAKHSMYIIGDLRCLSQDGMWKCLIQDAAQRGHKYDVNPDFRNHLKAALMELINQLKLPERQRAQ</sequence>
<feature type="compositionally biased region" description="Low complexity" evidence="2">
    <location>
        <begin position="174"/>
        <end position="184"/>
    </location>
</feature>
<evidence type="ECO:0000256" key="1">
    <source>
        <dbReference type="SAM" id="Coils"/>
    </source>
</evidence>
<name>A0ABP1QDC3_9HEXA</name>
<dbReference type="InterPro" id="IPR045055">
    <property type="entry name" value="DNA2/NAM7-like"/>
</dbReference>
<dbReference type="Pfam" id="PF00498">
    <property type="entry name" value="FHA"/>
    <property type="match status" value="1"/>
</dbReference>
<protein>
    <recommendedName>
        <fullName evidence="3">FHA domain-containing protein</fullName>
    </recommendedName>
</protein>
<dbReference type="SUPFAM" id="SSF52540">
    <property type="entry name" value="P-loop containing nucleoside triphosphate hydrolases"/>
    <property type="match status" value="1"/>
</dbReference>
<feature type="region of interest" description="Disordered" evidence="2">
    <location>
        <begin position="256"/>
        <end position="387"/>
    </location>
</feature>
<feature type="coiled-coil region" evidence="1">
    <location>
        <begin position="1269"/>
        <end position="1303"/>
    </location>
</feature>
<dbReference type="SMART" id="SM00240">
    <property type="entry name" value="FHA"/>
    <property type="match status" value="1"/>
</dbReference>
<feature type="compositionally biased region" description="Low complexity" evidence="2">
    <location>
        <begin position="310"/>
        <end position="327"/>
    </location>
</feature>
<dbReference type="PANTHER" id="PTHR10887:SF495">
    <property type="entry name" value="HELICASE SENATAXIN ISOFORM X1-RELATED"/>
    <property type="match status" value="1"/>
</dbReference>
<evidence type="ECO:0000256" key="2">
    <source>
        <dbReference type="SAM" id="MobiDB-lite"/>
    </source>
</evidence>
<dbReference type="InterPro" id="IPR000253">
    <property type="entry name" value="FHA_dom"/>
</dbReference>
<feature type="region of interest" description="Disordered" evidence="2">
    <location>
        <begin position="698"/>
        <end position="733"/>
    </location>
</feature>
<comment type="caution">
    <text evidence="4">The sequence shown here is derived from an EMBL/GenBank/DDBJ whole genome shotgun (WGS) entry which is preliminary data.</text>
</comment>
<dbReference type="Pfam" id="PF13086">
    <property type="entry name" value="AAA_11"/>
    <property type="match status" value="1"/>
</dbReference>
<feature type="region of interest" description="Disordered" evidence="2">
    <location>
        <begin position="481"/>
        <end position="511"/>
    </location>
</feature>
<dbReference type="Gene3D" id="2.60.200.20">
    <property type="match status" value="1"/>
</dbReference>
<dbReference type="CDD" id="cd18808">
    <property type="entry name" value="SF1_C_Upf1"/>
    <property type="match status" value="1"/>
</dbReference>
<feature type="compositionally biased region" description="Polar residues" evidence="2">
    <location>
        <begin position="215"/>
        <end position="225"/>
    </location>
</feature>
<dbReference type="InterPro" id="IPR008984">
    <property type="entry name" value="SMAD_FHA_dom_sf"/>
</dbReference>